<dbReference type="EMBL" id="CABFOC020000074">
    <property type="protein sequence ID" value="CAH0057833.1"/>
    <property type="molecule type" value="Genomic_DNA"/>
</dbReference>
<dbReference type="Pfam" id="PF24539">
    <property type="entry name" value="DUF7600"/>
    <property type="match status" value="1"/>
</dbReference>
<evidence type="ECO:0000259" key="1">
    <source>
        <dbReference type="PROSITE" id="PS50181"/>
    </source>
</evidence>
<dbReference type="InterPro" id="IPR001810">
    <property type="entry name" value="F-box_dom"/>
</dbReference>
<proteinExistence type="predicted"/>
<accession>A0A9P0ESF8</accession>
<evidence type="ECO:0000313" key="3">
    <source>
        <dbReference type="Proteomes" id="UP000775872"/>
    </source>
</evidence>
<gene>
    <name evidence="2" type="ORF">CSOL1703_00007624</name>
</gene>
<protein>
    <recommendedName>
        <fullName evidence="1">F-box domain-containing protein</fullName>
    </recommendedName>
</protein>
<sequence>MELFMCTLCGVAVSDSFGEAWLKEFRVIYARPPSWDDVKLSGVCLAETSDENHDRDTGIIVARCLRDPRKRYDDEDLGPNSKVMVKLGPDAPSPDQLMPRSVARCGFAFHAACWDLLAKMGHMDISVLFSVCFSMPIVDTAMIQWGHDYGGAARPQPYTNRWAGFQPEDLFPHPKSSLFRSDPMNIPDLHYLAQCAVRFEPPAYPWPSTQATNDVFYRLPVEILQAILTTLSSPDVARLRTASRAVACLDLPEPFWASRFQDGYEYAHIFESSPQRPRSWKALYMFTRILERQSPALQNRARVWKLGSQIKHLHDQVEGIPCQGLPLASKFEPDYITDDREWFVASDGLLENTSDRWYHFQDGCGGLRIREMKLPTPSELFRLTVSFTVLNNRKFISGLQFINREGESRMSGWHLALGKSGIQAIALELDDRTGSLGLVTAGGSLLQPGRLGPDAISRPLLEKVLFQPATLVRVTAYVFDLDAVAGIEFSHADSTHDSLLGQRMPFSTRPYWVNSYSPHGEDHASSMEVDGPNGERITEIRIEESRDGPLEMEVRVQCIYCLVVDF</sequence>
<dbReference type="AlphaFoldDB" id="A0A9P0ESF8"/>
<dbReference type="InterPro" id="IPR056021">
    <property type="entry name" value="DUF7600"/>
</dbReference>
<organism evidence="2 3">
    <name type="scientific">Clonostachys solani</name>
    <dbReference type="NCBI Taxonomy" id="160281"/>
    <lineage>
        <taxon>Eukaryota</taxon>
        <taxon>Fungi</taxon>
        <taxon>Dikarya</taxon>
        <taxon>Ascomycota</taxon>
        <taxon>Pezizomycotina</taxon>
        <taxon>Sordariomycetes</taxon>
        <taxon>Hypocreomycetidae</taxon>
        <taxon>Hypocreales</taxon>
        <taxon>Bionectriaceae</taxon>
        <taxon>Clonostachys</taxon>
    </lineage>
</organism>
<name>A0A9P0ESF8_9HYPO</name>
<dbReference type="SUPFAM" id="SSF81383">
    <property type="entry name" value="F-box domain"/>
    <property type="match status" value="1"/>
</dbReference>
<dbReference type="InterPro" id="IPR036047">
    <property type="entry name" value="F-box-like_dom_sf"/>
</dbReference>
<keyword evidence="3" id="KW-1185">Reference proteome</keyword>
<comment type="caution">
    <text evidence="2">The sequence shown here is derived from an EMBL/GenBank/DDBJ whole genome shotgun (WGS) entry which is preliminary data.</text>
</comment>
<dbReference type="Proteomes" id="UP000775872">
    <property type="component" value="Unassembled WGS sequence"/>
</dbReference>
<evidence type="ECO:0000313" key="2">
    <source>
        <dbReference type="EMBL" id="CAH0057833.1"/>
    </source>
</evidence>
<reference evidence="2" key="1">
    <citation type="submission" date="2021-10" db="EMBL/GenBank/DDBJ databases">
        <authorList>
            <person name="Piombo E."/>
        </authorList>
    </citation>
    <scope>NUCLEOTIDE SEQUENCE</scope>
</reference>
<feature type="domain" description="F-box" evidence="1">
    <location>
        <begin position="213"/>
        <end position="259"/>
    </location>
</feature>
<dbReference type="PROSITE" id="PS50181">
    <property type="entry name" value="FBOX"/>
    <property type="match status" value="1"/>
</dbReference>
<dbReference type="OrthoDB" id="5273847at2759"/>